<dbReference type="EMBL" id="OX459964">
    <property type="protein sequence ID" value="CAI9169058.1"/>
    <property type="molecule type" value="Genomic_DNA"/>
</dbReference>
<reference evidence="2" key="1">
    <citation type="submission" date="2023-04" db="EMBL/GenBank/DDBJ databases">
        <authorList>
            <consortium name="ELIXIR-Norway"/>
        </authorList>
    </citation>
    <scope>NUCLEOTIDE SEQUENCE [LARGE SCALE GENOMIC DNA]</scope>
</reference>
<feature type="compositionally biased region" description="Basic residues" evidence="1">
    <location>
        <begin position="15"/>
        <end position="25"/>
    </location>
</feature>
<dbReference type="Proteomes" id="UP001176941">
    <property type="component" value="Chromosome 28"/>
</dbReference>
<feature type="compositionally biased region" description="Basic and acidic residues" evidence="1">
    <location>
        <begin position="137"/>
        <end position="159"/>
    </location>
</feature>
<feature type="region of interest" description="Disordered" evidence="1">
    <location>
        <begin position="1"/>
        <end position="65"/>
    </location>
</feature>
<gene>
    <name evidence="2" type="ORF">MRATA1EN1_LOCUS18020</name>
</gene>
<evidence type="ECO:0000256" key="1">
    <source>
        <dbReference type="SAM" id="MobiDB-lite"/>
    </source>
</evidence>
<protein>
    <submittedName>
        <fullName evidence="2">Uncharacterized protein</fullName>
    </submittedName>
</protein>
<evidence type="ECO:0000313" key="2">
    <source>
        <dbReference type="EMBL" id="CAI9169058.1"/>
    </source>
</evidence>
<organism evidence="2 3">
    <name type="scientific">Rangifer tarandus platyrhynchus</name>
    <name type="common">Svalbard reindeer</name>
    <dbReference type="NCBI Taxonomy" id="3082113"/>
    <lineage>
        <taxon>Eukaryota</taxon>
        <taxon>Metazoa</taxon>
        <taxon>Chordata</taxon>
        <taxon>Craniata</taxon>
        <taxon>Vertebrata</taxon>
        <taxon>Euteleostomi</taxon>
        <taxon>Mammalia</taxon>
        <taxon>Eutheria</taxon>
        <taxon>Laurasiatheria</taxon>
        <taxon>Artiodactyla</taxon>
        <taxon>Ruminantia</taxon>
        <taxon>Pecora</taxon>
        <taxon>Cervidae</taxon>
        <taxon>Odocoileinae</taxon>
        <taxon>Rangifer</taxon>
    </lineage>
</organism>
<feature type="region of interest" description="Disordered" evidence="1">
    <location>
        <begin position="136"/>
        <end position="159"/>
    </location>
</feature>
<sequence length="313" mass="33824">MAQHTGFIGRWLHTPPKHTSARAHTHVTDAEVPQRSPRLPGRGARRLPAGPVEENSQSASHSWPAAQFRTCPPEQRVCLSSKPGIDDCAHLAVSLRLGIQAQTLINRAVIHCPHLLRKQKLQGLLRSREALAWSDRASPHSVDRLSPKPAEGKHHCEESAVRGLGVRGRSYDDRSVSWWFQHRSGIPCLSLTAASLPLLQCLGSALFTLTPVRPLRGTGARDSGLAARPRLQDCHNTLPRSAASWSPAAYLYQVLPITCSHAHALRATQTHSWLSGAATSCGLGAGSDSTPTATCQLPRLPVAPLQKPALTSL</sequence>
<evidence type="ECO:0000313" key="3">
    <source>
        <dbReference type="Proteomes" id="UP001176941"/>
    </source>
</evidence>
<name>A0ABN8Z5D2_RANTA</name>
<keyword evidence="3" id="KW-1185">Reference proteome</keyword>
<proteinExistence type="predicted"/>
<accession>A0ABN8Z5D2</accession>
<feature type="compositionally biased region" description="Low complexity" evidence="1">
    <location>
        <begin position="37"/>
        <end position="51"/>
    </location>
</feature>